<proteinExistence type="predicted"/>
<comment type="caution">
    <text evidence="1">The sequence shown here is derived from an EMBL/GenBank/DDBJ whole genome shotgun (WGS) entry which is preliminary data.</text>
</comment>
<name>A0A7V1EH95_UNCW3</name>
<dbReference type="EMBL" id="DSKY01000003">
    <property type="protein sequence ID" value="HDY58217.1"/>
    <property type="molecule type" value="Genomic_DNA"/>
</dbReference>
<dbReference type="Gene3D" id="3.10.450.620">
    <property type="entry name" value="JHP933, nucleotidyltransferase-like core domain"/>
    <property type="match status" value="1"/>
</dbReference>
<protein>
    <recommendedName>
        <fullName evidence="2">Nucleotidyl transferase AbiEii/AbiGii toxin family protein</fullName>
    </recommendedName>
</protein>
<evidence type="ECO:0000313" key="1">
    <source>
        <dbReference type="EMBL" id="HDY58217.1"/>
    </source>
</evidence>
<reference evidence="1" key="1">
    <citation type="journal article" date="2020" name="mSystems">
        <title>Genome- and Community-Level Interaction Insights into Carbon Utilization and Element Cycling Functions of Hydrothermarchaeota in Hydrothermal Sediment.</title>
        <authorList>
            <person name="Zhou Z."/>
            <person name="Liu Y."/>
            <person name="Xu W."/>
            <person name="Pan J."/>
            <person name="Luo Z.H."/>
            <person name="Li M."/>
        </authorList>
    </citation>
    <scope>NUCLEOTIDE SEQUENCE [LARGE SCALE GENOMIC DNA]</scope>
    <source>
        <strain evidence="1">SpSt-258</strain>
    </source>
</reference>
<sequence>MKKRKKTLYGIPVNEDLIWDYDWSEEEYKTGKFFKWYLARVLSNGTAKDLKNIDFKIIKKYLKELKIPRPIAHFWFHYFDIKEEYKYGNIEQLAKKIIKYLGCTKLNKYFFLTGGSALAHYYLKHRYSDDLDFFTGENGKDKKEMPLSLL</sequence>
<accession>A0A7V1EH95</accession>
<dbReference type="Pfam" id="PF08843">
    <property type="entry name" value="AbiEii"/>
    <property type="match status" value="1"/>
</dbReference>
<dbReference type="InterPro" id="IPR014942">
    <property type="entry name" value="AbiEii"/>
</dbReference>
<evidence type="ECO:0008006" key="2">
    <source>
        <dbReference type="Google" id="ProtNLM"/>
    </source>
</evidence>
<dbReference type="AlphaFoldDB" id="A0A7V1EH95"/>
<gene>
    <name evidence="1" type="ORF">ENP86_01485</name>
</gene>
<organism evidence="1">
    <name type="scientific">candidate division WOR-3 bacterium</name>
    <dbReference type="NCBI Taxonomy" id="2052148"/>
    <lineage>
        <taxon>Bacteria</taxon>
        <taxon>Bacteria division WOR-3</taxon>
    </lineage>
</organism>